<feature type="transmembrane region" description="Helical" evidence="17">
    <location>
        <begin position="281"/>
        <end position="300"/>
    </location>
</feature>
<feature type="transmembrane region" description="Helical" evidence="17">
    <location>
        <begin position="396"/>
        <end position="414"/>
    </location>
</feature>
<feature type="transmembrane region" description="Helical" evidence="17">
    <location>
        <begin position="12"/>
        <end position="30"/>
    </location>
</feature>
<evidence type="ECO:0000256" key="12">
    <source>
        <dbReference type="ARBA" id="ARBA00022989"/>
    </source>
</evidence>
<dbReference type="Gene3D" id="3.40.50.12610">
    <property type="match status" value="1"/>
</dbReference>
<proteinExistence type="inferred from homology"/>
<feature type="transmembrane region" description="Helical" evidence="17">
    <location>
        <begin position="482"/>
        <end position="500"/>
    </location>
</feature>
<feature type="domain" description="Oligosaccharyl transferase STT3 N-terminal" evidence="18">
    <location>
        <begin position="45"/>
        <end position="436"/>
    </location>
</feature>
<dbReference type="Pfam" id="PF18079">
    <property type="entry name" value="AglB_L1"/>
    <property type="match status" value="1"/>
</dbReference>
<keyword evidence="7" id="KW-0328">Glycosyltransferase</keyword>
<sequence>MPPFDEKQRNIIIAGALVLLSLFALWIRLIPMAGLTAAGVADVLGNDPWYNLRQVESLLANGLTYAWYDPMTLFPTGDPVYWGPLFPQIIAGLALLAGATTRLDIAFVASLVPPLMGAAMVPLVYFIGRRVADSTTGILAALFTAVISGQYLYRSLFGFVDHHVAEVLFSTLFALAYIVALHAGREGRVDLASVETLKRPLLLGALAGVAYLLGLFVMPTMILFAMIAAVYTVLQFVLDAWHGRESLDLAVINTAVFLVATVGLLLFGFKSEGFGLSRYTMGHVVAYLAIVLGTWVLFAIARATRGRPKYVYPLSLAGLGIIGALALMIAAPALYEVLVGSFFSFFGQSAVVLTVQEAMGWSFDGAWQAFNVGLLLMIGGFAVLIYELFRKDRPDHLFVIVWSAIMLASTIQHVRYEYYLAVNIALLSGIFVGFVVNTGWKDVLALRSLPAPEKPEDKGKKKVGATKVPARKDDADGDIRKVLAVAGVALVSLVFVLMSVQSGMAVAEASGYGGMNPQWRQALDWMAENTPDTGVDYYGIYEKETFEYPDTAYGVMSWWDYGHYITYLAKRIPVANPFQHGVTGPNGSAAFFMQQEEAAAAEIMENTGTRYVITDIEMDTGKFWAMATWYDPTVAQKGYLDTYLIQESGSYNRVQLNTPAYYRTMVSRLHNFDSSMAEPSQVVYVEYTEAGASGFSAPVITNAMMLNGSEAQAKADAYNANAPAGKGAGLFGTDNNLTLPPEEVSALQHFRLVFESSRNVYNAVTPDIKYVKVFEYVQGARIAGEGTIEVDLKANTGRTFTYRQESVNGVFVVPYSTSGNPYGVTATGPYRIVGTGQTIEVSEDAVMQGLSVG</sequence>
<evidence type="ECO:0000256" key="14">
    <source>
        <dbReference type="ARBA" id="ARBA00023211"/>
    </source>
</evidence>
<keyword evidence="14" id="KW-0464">Manganese</keyword>
<evidence type="ECO:0000256" key="13">
    <source>
        <dbReference type="ARBA" id="ARBA00023136"/>
    </source>
</evidence>
<reference evidence="21" key="1">
    <citation type="journal article" date="2020" name="mSystems">
        <title>Genome- and Community-Level Interaction Insights into Carbon Utilization and Element Cycling Functions of Hydrothermarchaeota in Hydrothermal Sediment.</title>
        <authorList>
            <person name="Zhou Z."/>
            <person name="Liu Y."/>
            <person name="Xu W."/>
            <person name="Pan J."/>
            <person name="Luo Z.H."/>
            <person name="Li M."/>
        </authorList>
    </citation>
    <scope>NUCLEOTIDE SEQUENCE</scope>
    <source>
        <strain evidence="21">SpSt-1183</strain>
    </source>
</reference>
<evidence type="ECO:0000256" key="7">
    <source>
        <dbReference type="ARBA" id="ARBA00022676"/>
    </source>
</evidence>
<dbReference type="GO" id="GO:0005886">
    <property type="term" value="C:plasma membrane"/>
    <property type="evidence" value="ECO:0007669"/>
    <property type="project" value="UniProtKB-SubCell"/>
</dbReference>
<evidence type="ECO:0000256" key="15">
    <source>
        <dbReference type="ARBA" id="ARBA00030679"/>
    </source>
</evidence>
<comment type="pathway">
    <text evidence="4">Protein modification; protein glycosylation.</text>
</comment>
<feature type="transmembrane region" description="Helical" evidence="17">
    <location>
        <begin position="134"/>
        <end position="153"/>
    </location>
</feature>
<dbReference type="Proteomes" id="UP000885648">
    <property type="component" value="Unassembled WGS sequence"/>
</dbReference>
<evidence type="ECO:0000256" key="2">
    <source>
        <dbReference type="ARBA" id="ARBA00001946"/>
    </source>
</evidence>
<feature type="domain" description="Archaeal glycosylation protein B peripheral" evidence="19">
    <location>
        <begin position="779"/>
        <end position="851"/>
    </location>
</feature>
<evidence type="ECO:0000256" key="11">
    <source>
        <dbReference type="ARBA" id="ARBA00022842"/>
    </source>
</evidence>
<organism evidence="21">
    <name type="scientific">Methanofollis liminatans</name>
    <dbReference type="NCBI Taxonomy" id="2201"/>
    <lineage>
        <taxon>Archaea</taxon>
        <taxon>Methanobacteriati</taxon>
        <taxon>Methanobacteriota</taxon>
        <taxon>Stenosarchaea group</taxon>
        <taxon>Methanomicrobia</taxon>
        <taxon>Methanomicrobiales</taxon>
        <taxon>Methanomicrobiaceae</taxon>
        <taxon>Methanofollis</taxon>
    </lineage>
</organism>
<keyword evidence="9 17" id="KW-0812">Transmembrane</keyword>
<dbReference type="GO" id="GO:0004576">
    <property type="term" value="F:oligosaccharyl transferase activity"/>
    <property type="evidence" value="ECO:0007669"/>
    <property type="project" value="InterPro"/>
</dbReference>
<feature type="transmembrane region" description="Helical" evidence="17">
    <location>
        <begin position="369"/>
        <end position="389"/>
    </location>
</feature>
<dbReference type="NCBIfam" id="TIGR04154">
    <property type="entry name" value="archaeo_STT3"/>
    <property type="match status" value="1"/>
</dbReference>
<comment type="cofactor">
    <cofactor evidence="1">
        <name>Mn(2+)</name>
        <dbReference type="ChEBI" id="CHEBI:29035"/>
    </cofactor>
</comment>
<dbReference type="InterPro" id="IPR003674">
    <property type="entry name" value="Oligo_trans_STT3"/>
</dbReference>
<evidence type="ECO:0000256" key="9">
    <source>
        <dbReference type="ARBA" id="ARBA00022692"/>
    </source>
</evidence>
<dbReference type="EMBL" id="DSBY01000180">
    <property type="protein sequence ID" value="HDS63343.1"/>
    <property type="molecule type" value="Genomic_DNA"/>
</dbReference>
<name>A0A831M0P4_9EURY</name>
<dbReference type="AlphaFoldDB" id="A0A831M0P4"/>
<evidence type="ECO:0000256" key="3">
    <source>
        <dbReference type="ARBA" id="ARBA00004651"/>
    </source>
</evidence>
<evidence type="ECO:0000256" key="4">
    <source>
        <dbReference type="ARBA" id="ARBA00004922"/>
    </source>
</evidence>
<feature type="transmembrane region" description="Helical" evidence="17">
    <location>
        <begin position="246"/>
        <end position="269"/>
    </location>
</feature>
<evidence type="ECO:0000256" key="16">
    <source>
        <dbReference type="ARBA" id="ARBA00034066"/>
    </source>
</evidence>
<evidence type="ECO:0000256" key="5">
    <source>
        <dbReference type="ARBA" id="ARBA00010810"/>
    </source>
</evidence>
<dbReference type="EC" id="2.4.99.21" evidence="6"/>
<feature type="transmembrane region" description="Helical" evidence="17">
    <location>
        <begin position="105"/>
        <end position="128"/>
    </location>
</feature>
<dbReference type="GO" id="GO:0046872">
    <property type="term" value="F:metal ion binding"/>
    <property type="evidence" value="ECO:0007669"/>
    <property type="project" value="UniProtKB-KW"/>
</dbReference>
<dbReference type="PANTHER" id="PTHR13872:SF1">
    <property type="entry name" value="DOLICHYL-DIPHOSPHOOLIGOSACCHARIDE--PROTEIN GLYCOSYLTRANSFERASE SUBUNIT STT3B"/>
    <property type="match status" value="1"/>
</dbReference>
<keyword evidence="11" id="KW-0460">Magnesium</keyword>
<evidence type="ECO:0000256" key="8">
    <source>
        <dbReference type="ARBA" id="ARBA00022679"/>
    </source>
</evidence>
<comment type="catalytic activity">
    <reaction evidence="16">
        <text>an archaeal dolichyl phosphooligosaccharide + [protein]-L-asparagine = an archaeal dolichyl phosphate + a glycoprotein with the oligosaccharide chain attached by N-beta-D-glycosyl linkage to a protein L-asparagine.</text>
        <dbReference type="EC" id="2.4.99.21"/>
    </reaction>
</comment>
<keyword evidence="13 17" id="KW-0472">Membrane</keyword>
<dbReference type="InterPro" id="IPR041154">
    <property type="entry name" value="AglB_P1"/>
</dbReference>
<evidence type="ECO:0000256" key="6">
    <source>
        <dbReference type="ARBA" id="ARBA00012602"/>
    </source>
</evidence>
<feature type="transmembrane region" description="Helical" evidence="17">
    <location>
        <begin position="165"/>
        <end position="183"/>
    </location>
</feature>
<keyword evidence="8 21" id="KW-0808">Transferase</keyword>
<comment type="cofactor">
    <cofactor evidence="2">
        <name>Mg(2+)</name>
        <dbReference type="ChEBI" id="CHEBI:18420"/>
    </cofactor>
</comment>
<dbReference type="PANTHER" id="PTHR13872">
    <property type="entry name" value="DOLICHYL-DIPHOSPHOOLIGOSACCHARIDE--PROTEIN GLYCOSYLTRANSFERASE SUBUNIT"/>
    <property type="match status" value="1"/>
</dbReference>
<dbReference type="Gene3D" id="2.60.40.3390">
    <property type="match status" value="1"/>
</dbReference>
<dbReference type="UniPathway" id="UPA00378"/>
<feature type="transmembrane region" description="Helical" evidence="17">
    <location>
        <begin position="312"/>
        <end position="335"/>
    </location>
</feature>
<keyword evidence="10" id="KW-0479">Metal-binding</keyword>
<evidence type="ECO:0000313" key="21">
    <source>
        <dbReference type="EMBL" id="HDS63343.1"/>
    </source>
</evidence>
<gene>
    <name evidence="21" type="ORF">ENN52_04330</name>
</gene>
<feature type="transmembrane region" description="Helical" evidence="17">
    <location>
        <begin position="203"/>
        <end position="234"/>
    </location>
</feature>
<feature type="transmembrane region" description="Helical" evidence="17">
    <location>
        <begin position="420"/>
        <end position="440"/>
    </location>
</feature>
<dbReference type="InterPro" id="IPR026410">
    <property type="entry name" value="OlisacTrfase_arch"/>
</dbReference>
<evidence type="ECO:0000256" key="10">
    <source>
        <dbReference type="ARBA" id="ARBA00022723"/>
    </source>
</evidence>
<evidence type="ECO:0000259" key="19">
    <source>
        <dbReference type="Pfam" id="PF18079"/>
    </source>
</evidence>
<evidence type="ECO:0000259" key="18">
    <source>
        <dbReference type="Pfam" id="PF02516"/>
    </source>
</evidence>
<dbReference type="InterPro" id="IPR048307">
    <property type="entry name" value="STT3_N"/>
</dbReference>
<comment type="subcellular location">
    <subcellularLocation>
        <location evidence="3">Cell membrane</location>
        <topology evidence="3">Multi-pass membrane protein</topology>
    </subcellularLocation>
</comment>
<dbReference type="InterPro" id="IPR054479">
    <property type="entry name" value="AglB-like_core"/>
</dbReference>
<protein>
    <recommendedName>
        <fullName evidence="6">dolichyl-phosphooligosaccharide-protein glycotransferase</fullName>
        <ecNumber evidence="6">2.4.99.21</ecNumber>
    </recommendedName>
    <alternativeName>
        <fullName evidence="15">Oligosaccharyl transferase</fullName>
    </alternativeName>
</protein>
<dbReference type="Pfam" id="PF22627">
    <property type="entry name" value="AglB_core-like"/>
    <property type="match status" value="1"/>
</dbReference>
<comment type="similarity">
    <text evidence="5">Belongs to the STT3 family.</text>
</comment>
<comment type="caution">
    <text evidence="21">The sequence shown here is derived from an EMBL/GenBank/DDBJ whole genome shotgun (WGS) entry which is preliminary data.</text>
</comment>
<evidence type="ECO:0000259" key="20">
    <source>
        <dbReference type="Pfam" id="PF22627"/>
    </source>
</evidence>
<dbReference type="Pfam" id="PF02516">
    <property type="entry name" value="STT3"/>
    <property type="match status" value="1"/>
</dbReference>
<keyword evidence="12 17" id="KW-1133">Transmembrane helix</keyword>
<feature type="domain" description="AglB-like core" evidence="20">
    <location>
        <begin position="518"/>
        <end position="618"/>
    </location>
</feature>
<accession>A0A831M0P4</accession>
<evidence type="ECO:0000256" key="1">
    <source>
        <dbReference type="ARBA" id="ARBA00001936"/>
    </source>
</evidence>
<feature type="transmembrane region" description="Helical" evidence="17">
    <location>
        <begin position="80"/>
        <end position="98"/>
    </location>
</feature>
<evidence type="ECO:0000256" key="17">
    <source>
        <dbReference type="SAM" id="Phobius"/>
    </source>
</evidence>